<evidence type="ECO:0000313" key="6">
    <source>
        <dbReference type="EMBL" id="ACL70191.1"/>
    </source>
</evidence>
<keyword evidence="3 6" id="KW-0378">Hydrolase</keyword>
<keyword evidence="7" id="KW-1185">Reference proteome</keyword>
<evidence type="ECO:0000256" key="2">
    <source>
        <dbReference type="ARBA" id="ARBA00022723"/>
    </source>
</evidence>
<dbReference type="Gene3D" id="3.20.110.10">
    <property type="entry name" value="Glycoside hydrolase 38, N terminal domain"/>
    <property type="match status" value="1"/>
</dbReference>
<dbReference type="FunFam" id="3.20.110.10:FF:000002">
    <property type="entry name" value="alpha-mannosidase 2C1 isoform X1"/>
    <property type="match status" value="1"/>
</dbReference>
<dbReference type="Pfam" id="PF09261">
    <property type="entry name" value="Alpha-mann_mid"/>
    <property type="match status" value="1"/>
</dbReference>
<dbReference type="GO" id="GO:0009313">
    <property type="term" value="P:oligosaccharide catabolic process"/>
    <property type="evidence" value="ECO:0007669"/>
    <property type="project" value="TreeGrafter"/>
</dbReference>
<dbReference type="InterPro" id="IPR011013">
    <property type="entry name" value="Gal_mutarotase_sf_dom"/>
</dbReference>
<accession>B8CY22</accession>
<dbReference type="InterPro" id="IPR015341">
    <property type="entry name" value="Glyco_hydro_38_cen"/>
</dbReference>
<dbReference type="InterPro" id="IPR000602">
    <property type="entry name" value="Glyco_hydro_38_N"/>
</dbReference>
<organism evidence="6 7">
    <name type="scientific">Halothermothrix orenii (strain H 168 / OCM 544 / DSM 9562)</name>
    <dbReference type="NCBI Taxonomy" id="373903"/>
    <lineage>
        <taxon>Bacteria</taxon>
        <taxon>Bacillati</taxon>
        <taxon>Bacillota</taxon>
        <taxon>Clostridia</taxon>
        <taxon>Halanaerobiales</taxon>
        <taxon>Halothermotrichaceae</taxon>
        <taxon>Halothermothrix</taxon>
    </lineage>
</organism>
<keyword evidence="4 6" id="KW-0326">Glycosidase</keyword>
<dbReference type="InterPro" id="IPR011330">
    <property type="entry name" value="Glyco_hydro/deAcase_b/a-brl"/>
</dbReference>
<dbReference type="InterPro" id="IPR037094">
    <property type="entry name" value="Glyco_hydro_38_cen_sf"/>
</dbReference>
<dbReference type="AlphaFoldDB" id="B8CY22"/>
<dbReference type="EMBL" id="CP001098">
    <property type="protein sequence ID" value="ACL70191.1"/>
    <property type="molecule type" value="Genomic_DNA"/>
</dbReference>
<dbReference type="Gene3D" id="1.20.1270.50">
    <property type="entry name" value="Glycoside hydrolase family 38, central domain"/>
    <property type="match status" value="1"/>
</dbReference>
<evidence type="ECO:0000256" key="4">
    <source>
        <dbReference type="ARBA" id="ARBA00023295"/>
    </source>
</evidence>
<dbReference type="CDD" id="cd10789">
    <property type="entry name" value="GH38N_AMII_ER_cytosolic"/>
    <property type="match status" value="1"/>
</dbReference>
<feature type="domain" description="Glycoside hydrolase family 38 central" evidence="5">
    <location>
        <begin position="493"/>
        <end position="570"/>
    </location>
</feature>
<dbReference type="InterPro" id="IPR011682">
    <property type="entry name" value="Glyco_hydro_38_C"/>
</dbReference>
<dbReference type="eggNOG" id="COG0383">
    <property type="taxonomic scope" value="Bacteria"/>
</dbReference>
<proteinExistence type="inferred from homology"/>
<dbReference type="Gene3D" id="2.60.40.2220">
    <property type="match status" value="1"/>
</dbReference>
<reference evidence="6 7" key="1">
    <citation type="journal article" date="2009" name="PLoS ONE">
        <title>Genome analysis of the anaerobic thermohalophilic bacterium Halothermothrix orenii.</title>
        <authorList>
            <person name="Mavromatis K."/>
            <person name="Ivanova N."/>
            <person name="Anderson I."/>
            <person name="Lykidis A."/>
            <person name="Hooper S.D."/>
            <person name="Sun H."/>
            <person name="Kunin V."/>
            <person name="Lapidus A."/>
            <person name="Hugenholtz P."/>
            <person name="Patel B."/>
            <person name="Kyrpides N.C."/>
        </authorList>
    </citation>
    <scope>NUCLEOTIDE SEQUENCE [LARGE SCALE GENOMIC DNA]</scope>
    <source>
        <strain evidence="7">H 168 / OCM 544 / DSM 9562</strain>
    </source>
</reference>
<dbReference type="InterPro" id="IPR027291">
    <property type="entry name" value="Glyco_hydro_38_N_sf"/>
</dbReference>
<dbReference type="Gene3D" id="2.70.98.30">
    <property type="entry name" value="Golgi alpha-mannosidase II, domain 4"/>
    <property type="match status" value="1"/>
</dbReference>
<dbReference type="Pfam" id="PF01074">
    <property type="entry name" value="Glyco_hydro_38N"/>
    <property type="match status" value="1"/>
</dbReference>
<dbReference type="FunFam" id="1.20.1270.50:FF:000004">
    <property type="entry name" value="alpha-mannosidase 2C1 isoform X1"/>
    <property type="match status" value="1"/>
</dbReference>
<dbReference type="InterPro" id="IPR013780">
    <property type="entry name" value="Glyco_hydro_b"/>
</dbReference>
<dbReference type="PANTHER" id="PTHR46017">
    <property type="entry name" value="ALPHA-MANNOSIDASE 2C1"/>
    <property type="match status" value="1"/>
</dbReference>
<comment type="similarity">
    <text evidence="1">Belongs to the glycosyl hydrolase 38 family.</text>
</comment>
<gene>
    <name evidence="6" type="ordered locus">Hore_14420</name>
</gene>
<evidence type="ECO:0000256" key="1">
    <source>
        <dbReference type="ARBA" id="ARBA00009792"/>
    </source>
</evidence>
<dbReference type="Proteomes" id="UP000000719">
    <property type="component" value="Chromosome"/>
</dbReference>
<evidence type="ECO:0000256" key="3">
    <source>
        <dbReference type="ARBA" id="ARBA00022801"/>
    </source>
</evidence>
<dbReference type="Pfam" id="PF07748">
    <property type="entry name" value="Glyco_hydro_38C"/>
    <property type="match status" value="1"/>
</dbReference>
<dbReference type="GO" id="GO:0046872">
    <property type="term" value="F:metal ion binding"/>
    <property type="evidence" value="ECO:0007669"/>
    <property type="project" value="UniProtKB-KW"/>
</dbReference>
<dbReference type="EC" id="3.2.1.24" evidence="6"/>
<dbReference type="InterPro" id="IPR028995">
    <property type="entry name" value="Glyco_hydro_57/38_cen_sf"/>
</dbReference>
<dbReference type="FunFam" id="2.70.98.30:FF:000010">
    <property type="entry name" value="Cytosolic alpha-mannosidase"/>
    <property type="match status" value="1"/>
</dbReference>
<dbReference type="KEGG" id="hor:Hore_14420"/>
<protein>
    <submittedName>
        <fullName evidence="6">Alpha-mannosidase</fullName>
        <ecNumber evidence="6">3.2.1.24</ecNumber>
    </submittedName>
</protein>
<name>B8CY22_HALOH</name>
<dbReference type="SUPFAM" id="SSF88688">
    <property type="entry name" value="Families 57/38 glycoside transferase middle domain"/>
    <property type="match status" value="1"/>
</dbReference>
<dbReference type="Pfam" id="PF17677">
    <property type="entry name" value="Glyco_hydro38C2"/>
    <property type="match status" value="1"/>
</dbReference>
<evidence type="ECO:0000313" key="7">
    <source>
        <dbReference type="Proteomes" id="UP000000719"/>
    </source>
</evidence>
<dbReference type="RefSeq" id="WP_012636374.1">
    <property type="nucleotide sequence ID" value="NC_011899.1"/>
</dbReference>
<dbReference type="GO" id="GO:0004559">
    <property type="term" value="F:alpha-mannosidase activity"/>
    <property type="evidence" value="ECO:0007669"/>
    <property type="project" value="UniProtKB-EC"/>
</dbReference>
<dbReference type="SUPFAM" id="SSF74650">
    <property type="entry name" value="Galactose mutarotase-like"/>
    <property type="match status" value="1"/>
</dbReference>
<dbReference type="SMART" id="SM00872">
    <property type="entry name" value="Alpha-mann_mid"/>
    <property type="match status" value="1"/>
</dbReference>
<dbReference type="InterPro" id="IPR041147">
    <property type="entry name" value="GH38_C"/>
</dbReference>
<dbReference type="STRING" id="373903.Hore_14420"/>
<dbReference type="GO" id="GO:0030246">
    <property type="term" value="F:carbohydrate binding"/>
    <property type="evidence" value="ECO:0007669"/>
    <property type="project" value="InterPro"/>
</dbReference>
<dbReference type="CAZy" id="GH38">
    <property type="family name" value="Glycoside Hydrolase Family 38"/>
</dbReference>
<dbReference type="SUPFAM" id="SSF88713">
    <property type="entry name" value="Glycoside hydrolase/deacetylase"/>
    <property type="match status" value="1"/>
</dbReference>
<dbReference type="PANTHER" id="PTHR46017:SF1">
    <property type="entry name" value="ALPHA-MANNOSIDASE 2C1"/>
    <property type="match status" value="1"/>
</dbReference>
<evidence type="ECO:0000259" key="5">
    <source>
        <dbReference type="SMART" id="SM00872"/>
    </source>
</evidence>
<dbReference type="HOGENOM" id="CLU_003442_1_2_9"/>
<keyword evidence="2" id="KW-0479">Metal-binding</keyword>
<dbReference type="Gene3D" id="2.60.40.1180">
    <property type="entry name" value="Golgi alpha-mannosidase II"/>
    <property type="match status" value="1"/>
</dbReference>
<sequence>MEPDYLDLLIRDINKSRFDYRLPLDNWKMEEVEYIKPGCYKKTGWTGTINPGDEWDNTGKTFYFTRKVEVPRELIGKKIYLEVDIGGESAIYINGSLKRGLNEELILLSERAEAEYDILIEATYDVHNYVKYPRFHGREYPRHFFKKVNLVVLNELVDEYYYFLSVIKDLLNVISSREEEHLLRKALEDSLKEIEFHTDNRGVYVNSIKEALQVLKKGLSRLEKYKHPGELVFTAHSHLDLAFKWTLKETIRKSKRTLSTTVDLMERYHDLFFVQSQPQLLKYVKDNYPRLYRKVKQQVREGRLEPIGGMWVESDTNLTSGESLIRQILYGKKFLEKEFGIRTRTCWLPDCFGFSAILPQILKKSGLDYFITTKLNWNDTNEFPYNTFVWQGVDGSEVYGYLLPRGYGGEIEPREILNCWDNFKNKAEANNLLYLYGYGDGGGGITEEMMKRLKATSEIPLLPDCKFSRVEDHLQELFNDAELPHWRGELYLEKHRGVYTSQAILKKKNRHSELLYRKAELLSVISTLLGHEVDYRSLHQGWELILKNQFHDILPGSCIRGVVDDALKDYEKVEAIGEEVVTDSLQGIFENVNTDGDSIVVFNTLSWERTDLVEINYEGQKFSVVRDENGKILPVQWKGDYGYFVAENIPPSGYKCYTPVFEDDENGDRINSVYDEEAIMGSHGDGSQLDHVYEKKDKKFSLENKYFYLEFNDRGNLTTLYDKRVDRDLIPEGEEGNNLQLFEDKSTYFDVWDIRISEDKKYNVEDVEEIGYGQNGPVYRSLVIKKAFNRSKITQEIIIYDSIPRIDFKTEVDWQERQMLLKAAFPLDIQSDRATYDIGLASIERSTHRNTSWDRARWEVPAHKWADLSEYGYGVSLLNNCKYGYDIKDNIMRITLLKGGIFPDPEADLGIHNFTYSLFPHVGDLREGGTIKQGYYLNEPLKGLTVIDVKGQNILPPSHSFVNLDSDNVVLETLKFAEEGQGIIIRCYESYGQKSKVTIEFFKPPNWVIECDLMEEPLDNNSEIRVRGNRFSFEINPYEIKTFKIDVT</sequence>
<dbReference type="GO" id="GO:0006013">
    <property type="term" value="P:mannose metabolic process"/>
    <property type="evidence" value="ECO:0007669"/>
    <property type="project" value="InterPro"/>
</dbReference>